<keyword evidence="1" id="KW-0805">Transcription regulation</keyword>
<dbReference type="GO" id="GO:0000976">
    <property type="term" value="F:transcription cis-regulatory region binding"/>
    <property type="evidence" value="ECO:0007669"/>
    <property type="project" value="TreeGrafter"/>
</dbReference>
<dbReference type="InterPro" id="IPR036388">
    <property type="entry name" value="WH-like_DNA-bd_sf"/>
</dbReference>
<accession>A0A1H5M2N1</accession>
<dbReference type="SUPFAM" id="SSF53822">
    <property type="entry name" value="Periplasmic binding protein-like I"/>
    <property type="match status" value="1"/>
</dbReference>
<dbReference type="AlphaFoldDB" id="A0A1H5M2N1"/>
<dbReference type="InterPro" id="IPR000524">
    <property type="entry name" value="Tscrpt_reg_HTH_GntR"/>
</dbReference>
<evidence type="ECO:0000256" key="1">
    <source>
        <dbReference type="ARBA" id="ARBA00023015"/>
    </source>
</evidence>
<evidence type="ECO:0000259" key="4">
    <source>
        <dbReference type="PROSITE" id="PS50949"/>
    </source>
</evidence>
<dbReference type="PROSITE" id="PS50949">
    <property type="entry name" value="HTH_GNTR"/>
    <property type="match status" value="1"/>
</dbReference>
<dbReference type="Pfam" id="PF13377">
    <property type="entry name" value="Peripla_BP_3"/>
    <property type="match status" value="1"/>
</dbReference>
<feature type="domain" description="HTH gntR-type" evidence="4">
    <location>
        <begin position="8"/>
        <end position="76"/>
    </location>
</feature>
<dbReference type="InterPro" id="IPR046335">
    <property type="entry name" value="LacI/GalR-like_sensor"/>
</dbReference>
<keyword evidence="2" id="KW-0238">DNA-binding</keyword>
<dbReference type="PANTHER" id="PTHR30146">
    <property type="entry name" value="LACI-RELATED TRANSCRIPTIONAL REPRESSOR"/>
    <property type="match status" value="1"/>
</dbReference>
<reference evidence="6" key="1">
    <citation type="submission" date="2016-10" db="EMBL/GenBank/DDBJ databases">
        <authorList>
            <person name="Varghese N."/>
            <person name="Submissions S."/>
        </authorList>
    </citation>
    <scope>NUCLEOTIDE SEQUENCE [LARGE SCALE GENOMIC DNA]</scope>
    <source>
        <strain evidence="6">DSM 21368</strain>
    </source>
</reference>
<dbReference type="SUPFAM" id="SSF46785">
    <property type="entry name" value="Winged helix' DNA-binding domain"/>
    <property type="match status" value="1"/>
</dbReference>
<protein>
    <submittedName>
        <fullName evidence="5">Regulatory protein, gntR family</fullName>
    </submittedName>
</protein>
<keyword evidence="3" id="KW-0804">Transcription</keyword>
<gene>
    <name evidence="5" type="ORF">SAMN04488554_3110</name>
</gene>
<dbReference type="OrthoDB" id="37081at2"/>
<dbReference type="EMBL" id="FNTX01000002">
    <property type="protein sequence ID" value="SEE83430.1"/>
    <property type="molecule type" value="Genomic_DNA"/>
</dbReference>
<evidence type="ECO:0000256" key="2">
    <source>
        <dbReference type="ARBA" id="ARBA00023125"/>
    </source>
</evidence>
<dbReference type="CDD" id="cd06267">
    <property type="entry name" value="PBP1_LacI_sugar_binding-like"/>
    <property type="match status" value="1"/>
</dbReference>
<dbReference type="Pfam" id="PF00392">
    <property type="entry name" value="GntR"/>
    <property type="match status" value="1"/>
</dbReference>
<organism evidence="5 6">
    <name type="scientific">Ruania alba</name>
    <dbReference type="NCBI Taxonomy" id="648782"/>
    <lineage>
        <taxon>Bacteria</taxon>
        <taxon>Bacillati</taxon>
        <taxon>Actinomycetota</taxon>
        <taxon>Actinomycetes</taxon>
        <taxon>Micrococcales</taxon>
        <taxon>Ruaniaceae</taxon>
        <taxon>Ruania</taxon>
    </lineage>
</organism>
<dbReference type="SMART" id="SM00345">
    <property type="entry name" value="HTH_GNTR"/>
    <property type="match status" value="1"/>
</dbReference>
<evidence type="ECO:0000313" key="5">
    <source>
        <dbReference type="EMBL" id="SEE83430.1"/>
    </source>
</evidence>
<name>A0A1H5M2N1_9MICO</name>
<dbReference type="PANTHER" id="PTHR30146:SF33">
    <property type="entry name" value="TRANSCRIPTIONAL REGULATOR"/>
    <property type="match status" value="1"/>
</dbReference>
<evidence type="ECO:0000313" key="6">
    <source>
        <dbReference type="Proteomes" id="UP000199220"/>
    </source>
</evidence>
<dbReference type="InterPro" id="IPR036390">
    <property type="entry name" value="WH_DNA-bd_sf"/>
</dbReference>
<dbReference type="CDD" id="cd07377">
    <property type="entry name" value="WHTH_GntR"/>
    <property type="match status" value="1"/>
</dbReference>
<evidence type="ECO:0000256" key="3">
    <source>
        <dbReference type="ARBA" id="ARBA00023163"/>
    </source>
</evidence>
<dbReference type="InterPro" id="IPR028082">
    <property type="entry name" value="Peripla_BP_I"/>
</dbReference>
<sequence>MTRRRAALARRRALADHLRTLCASGDLRPGDPLPTMRELQELFHLSPTSVEAELAHLAAEGLLRTVPRVGIFVNEPVAQRGLAFLMVTPPPRLRTRYWERVRLGFEERITHVGGSSLVGEYSVILHQASQGMLPPLAGAFLVTSDPAMNPTALKMDDLPVVRLSPEATVASPSEPIVDTVYMDDVDGGRRAARWLAQQGHRRIAFLGLHTSRELGLAYRWSALREQGWRQAMSELGEPVAGLVFLPRKLPETFSREMETAAAAAKSILGRADITAVVCANDDTAMGLRNVLEESGVPPANRPSLIGFDDAASADGGTLTSMRLPWEDIGRKAAELLFGRASGRLIGPPQHHELPMTLVSRIMIG</sequence>
<dbReference type="GO" id="GO:0003700">
    <property type="term" value="F:DNA-binding transcription factor activity"/>
    <property type="evidence" value="ECO:0007669"/>
    <property type="project" value="InterPro"/>
</dbReference>
<dbReference type="Gene3D" id="3.40.50.2300">
    <property type="match status" value="1"/>
</dbReference>
<dbReference type="Proteomes" id="UP000199220">
    <property type="component" value="Unassembled WGS sequence"/>
</dbReference>
<keyword evidence="6" id="KW-1185">Reference proteome</keyword>
<dbReference type="STRING" id="648782.SAMN04488554_3110"/>
<dbReference type="Gene3D" id="1.10.10.10">
    <property type="entry name" value="Winged helix-like DNA-binding domain superfamily/Winged helix DNA-binding domain"/>
    <property type="match status" value="1"/>
</dbReference>
<proteinExistence type="predicted"/>